<keyword evidence="2" id="KW-1003">Cell membrane</keyword>
<reference evidence="9 10" key="1">
    <citation type="submission" date="2021-02" db="EMBL/GenBank/DDBJ databases">
        <title>Plant Genome Project.</title>
        <authorList>
            <person name="Zhang R.-G."/>
        </authorList>
    </citation>
    <scope>NUCLEOTIDE SEQUENCE [LARGE SCALE GENOMIC DNA]</scope>
    <source>
        <tissue evidence="9">Leaves</tissue>
    </source>
</reference>
<evidence type="ECO:0000256" key="2">
    <source>
        <dbReference type="ARBA" id="ARBA00022475"/>
    </source>
</evidence>
<evidence type="ECO:0000259" key="8">
    <source>
        <dbReference type="PROSITE" id="PS01031"/>
    </source>
</evidence>
<keyword evidence="3" id="KW-0611">Plant defense</keyword>
<keyword evidence="10" id="KW-1185">Reference proteome</keyword>
<evidence type="ECO:0000256" key="6">
    <source>
        <dbReference type="SAM" id="MobiDB-lite"/>
    </source>
</evidence>
<feature type="region of interest" description="Disordered" evidence="6">
    <location>
        <begin position="148"/>
        <end position="185"/>
    </location>
</feature>
<proteinExistence type="inferred from homology"/>
<evidence type="ECO:0000256" key="3">
    <source>
        <dbReference type="ARBA" id="ARBA00022821"/>
    </source>
</evidence>
<keyword evidence="7" id="KW-1133">Transmembrane helix</keyword>
<comment type="subcellular location">
    <subcellularLocation>
        <location evidence="1">Cell membrane</location>
        <topology evidence="1">Single-pass membrane protein</topology>
    </subcellularLocation>
</comment>
<dbReference type="PROSITE" id="PS01031">
    <property type="entry name" value="SHSP"/>
    <property type="match status" value="1"/>
</dbReference>
<keyword evidence="7" id="KW-0812">Transmembrane</keyword>
<feature type="domain" description="SHSP" evidence="8">
    <location>
        <begin position="52"/>
        <end position="158"/>
    </location>
</feature>
<feature type="compositionally biased region" description="Basic and acidic residues" evidence="6">
    <location>
        <begin position="156"/>
        <end position="185"/>
    </location>
</feature>
<dbReference type="Pfam" id="PF00011">
    <property type="entry name" value="HSP20"/>
    <property type="match status" value="1"/>
</dbReference>
<dbReference type="SUPFAM" id="SSF49764">
    <property type="entry name" value="HSP20-like chaperones"/>
    <property type="match status" value="1"/>
</dbReference>
<dbReference type="InterPro" id="IPR002068">
    <property type="entry name" value="A-crystallin/Hsp20_dom"/>
</dbReference>
<evidence type="ECO:0000256" key="1">
    <source>
        <dbReference type="ARBA" id="ARBA00004162"/>
    </source>
</evidence>
<evidence type="ECO:0000313" key="9">
    <source>
        <dbReference type="EMBL" id="KAH7571684.1"/>
    </source>
</evidence>
<evidence type="ECO:0000313" key="10">
    <source>
        <dbReference type="Proteomes" id="UP000827721"/>
    </source>
</evidence>
<dbReference type="EMBL" id="JAFEMO010000004">
    <property type="protein sequence ID" value="KAH7571684.1"/>
    <property type="molecule type" value="Genomic_DNA"/>
</dbReference>
<evidence type="ECO:0000256" key="5">
    <source>
        <dbReference type="RuleBase" id="RU003616"/>
    </source>
</evidence>
<feature type="transmembrane region" description="Helical" evidence="7">
    <location>
        <begin position="214"/>
        <end position="235"/>
    </location>
</feature>
<dbReference type="InterPro" id="IPR008978">
    <property type="entry name" value="HSP20-like_chaperone"/>
</dbReference>
<dbReference type="Proteomes" id="UP000827721">
    <property type="component" value="Unassembled WGS sequence"/>
</dbReference>
<protein>
    <recommendedName>
        <fullName evidence="8">SHSP domain-containing protein</fullName>
    </recommendedName>
</protein>
<dbReference type="PANTHER" id="PTHR43670">
    <property type="entry name" value="HEAT SHOCK PROTEIN 26"/>
    <property type="match status" value="1"/>
</dbReference>
<keyword evidence="7" id="KW-0472">Membrane</keyword>
<name>A0ABQ8I4X1_9ROSI</name>
<comment type="caution">
    <text evidence="9">The sequence shown here is derived from an EMBL/GenBank/DDBJ whole genome shotgun (WGS) entry which is preliminary data.</text>
</comment>
<sequence length="245" mass="28291">MSKRNLLCHPPLLHYKSSRAKQLITHHSFQNFVFFGNLEQTKLARMSSMESRRSYEEIEPFCKWRKDEANEVLEIHLQGFKKEHLRVQLNNVGILVITGERPVDQTKAVKFRKEIKVSDDCMRTEIRAKLTGGVLYITMPKRTTLLKTGTQNQPDKQNDQEHIDQKPKVEEKVGGGDQRGYRDSNVDRMGRTREYLFRMRRPVLQRTQMAGKTALKMGALAAVLVVVSVGAYVAYKYHKSFHAGN</sequence>
<dbReference type="CDD" id="cd06464">
    <property type="entry name" value="ACD_sHsps-like"/>
    <property type="match status" value="1"/>
</dbReference>
<evidence type="ECO:0000256" key="7">
    <source>
        <dbReference type="SAM" id="Phobius"/>
    </source>
</evidence>
<evidence type="ECO:0000256" key="4">
    <source>
        <dbReference type="PROSITE-ProRule" id="PRU00285"/>
    </source>
</evidence>
<dbReference type="Gene3D" id="2.60.40.790">
    <property type="match status" value="1"/>
</dbReference>
<gene>
    <name evidence="9" type="ORF">JRO89_XS04G0117500</name>
</gene>
<accession>A0ABQ8I4X1</accession>
<dbReference type="PANTHER" id="PTHR43670:SF118">
    <property type="entry name" value="HSP20_ALPHA CRYSTALLIN FAMILY PROTEIN"/>
    <property type="match status" value="1"/>
</dbReference>
<organism evidence="9 10">
    <name type="scientific">Xanthoceras sorbifolium</name>
    <dbReference type="NCBI Taxonomy" id="99658"/>
    <lineage>
        <taxon>Eukaryota</taxon>
        <taxon>Viridiplantae</taxon>
        <taxon>Streptophyta</taxon>
        <taxon>Embryophyta</taxon>
        <taxon>Tracheophyta</taxon>
        <taxon>Spermatophyta</taxon>
        <taxon>Magnoliopsida</taxon>
        <taxon>eudicotyledons</taxon>
        <taxon>Gunneridae</taxon>
        <taxon>Pentapetalae</taxon>
        <taxon>rosids</taxon>
        <taxon>malvids</taxon>
        <taxon>Sapindales</taxon>
        <taxon>Sapindaceae</taxon>
        <taxon>Xanthoceroideae</taxon>
        <taxon>Xanthoceras</taxon>
    </lineage>
</organism>
<comment type="similarity">
    <text evidence="4 5">Belongs to the small heat shock protein (HSP20) family.</text>
</comment>